<feature type="signal peptide" evidence="3">
    <location>
        <begin position="1"/>
        <end position="26"/>
    </location>
</feature>
<evidence type="ECO:0000256" key="1">
    <source>
        <dbReference type="SAM" id="MobiDB-lite"/>
    </source>
</evidence>
<keyword evidence="2" id="KW-0812">Transmembrane</keyword>
<dbReference type="InterPro" id="IPR025376">
    <property type="entry name" value="CD1107-like_dom"/>
</dbReference>
<dbReference type="RefSeq" id="WP_110940720.1">
    <property type="nucleotide sequence ID" value="NZ_FQZV01000017.1"/>
</dbReference>
<dbReference type="Pfam" id="PF14283">
    <property type="entry name" value="CD1107-like"/>
    <property type="match status" value="1"/>
</dbReference>
<dbReference type="OrthoDB" id="1951836at2"/>
<evidence type="ECO:0000313" key="5">
    <source>
        <dbReference type="EMBL" id="SHJ20737.1"/>
    </source>
</evidence>
<dbReference type="STRING" id="1121919.SAMN02745975_01528"/>
<keyword evidence="6" id="KW-1185">Reference proteome</keyword>
<feature type="region of interest" description="Disordered" evidence="1">
    <location>
        <begin position="200"/>
        <end position="236"/>
    </location>
</feature>
<protein>
    <recommendedName>
        <fullName evidence="4">Mobile element protein CD1107-like domain-containing protein</fullName>
    </recommendedName>
</protein>
<proteinExistence type="predicted"/>
<name>A0A1M6HEX7_9FIRM</name>
<feature type="compositionally biased region" description="Acidic residues" evidence="1">
    <location>
        <begin position="288"/>
        <end position="314"/>
    </location>
</feature>
<sequence length="314" mass="33745">MKNKMLTVLALMLFMSAFLLHMTAYASGSADTKAPTLTARLSGETLHIEAKDEDSGVEAVYIDGHKVSYPAKGVLDTPLWTYSGTGQYVSVYAVDLAGNRSGTVQVENPYYKASSAATNTSAASTPKTTESAVPAQTHPFTPEGTGTTVDNATDGDGKEFFTITTQDKNVFYLIIDRQRQSENVYFLNAVTEDDLRSLAKKGNSNSGVSAVPTPQTTPKPETTSKTEPKSQPEKGGDSTLIFVLLAVIAAGGAGYYFKIYKPKHQAVDTDEDEPEYEEEDTPLSGETEPGDDFLLSDDDLGEFSGDDPTAPEEE</sequence>
<organism evidence="5 6">
    <name type="scientific">Geosporobacter subterraneus DSM 17957</name>
    <dbReference type="NCBI Taxonomy" id="1121919"/>
    <lineage>
        <taxon>Bacteria</taxon>
        <taxon>Bacillati</taxon>
        <taxon>Bacillota</taxon>
        <taxon>Clostridia</taxon>
        <taxon>Peptostreptococcales</taxon>
        <taxon>Thermotaleaceae</taxon>
        <taxon>Geosporobacter</taxon>
    </lineage>
</organism>
<evidence type="ECO:0000256" key="2">
    <source>
        <dbReference type="SAM" id="Phobius"/>
    </source>
</evidence>
<gene>
    <name evidence="5" type="ORF">SAMN02745975_01528</name>
</gene>
<keyword evidence="2" id="KW-1133">Transmembrane helix</keyword>
<feature type="compositionally biased region" description="Acidic residues" evidence="1">
    <location>
        <begin position="268"/>
        <end position="281"/>
    </location>
</feature>
<feature type="compositionally biased region" description="Low complexity" evidence="1">
    <location>
        <begin position="115"/>
        <end position="129"/>
    </location>
</feature>
<feature type="region of interest" description="Disordered" evidence="1">
    <location>
        <begin position="115"/>
        <end position="153"/>
    </location>
</feature>
<feature type="chain" id="PRO_5012951821" description="Mobile element protein CD1107-like domain-containing protein" evidence="3">
    <location>
        <begin position="27"/>
        <end position="314"/>
    </location>
</feature>
<feature type="region of interest" description="Disordered" evidence="1">
    <location>
        <begin position="266"/>
        <end position="314"/>
    </location>
</feature>
<evidence type="ECO:0000256" key="3">
    <source>
        <dbReference type="SAM" id="SignalP"/>
    </source>
</evidence>
<dbReference type="AlphaFoldDB" id="A0A1M6HEX7"/>
<dbReference type="Proteomes" id="UP000184536">
    <property type="component" value="Unassembled WGS sequence"/>
</dbReference>
<evidence type="ECO:0000313" key="6">
    <source>
        <dbReference type="Proteomes" id="UP000184536"/>
    </source>
</evidence>
<feature type="transmembrane region" description="Helical" evidence="2">
    <location>
        <begin position="239"/>
        <end position="257"/>
    </location>
</feature>
<keyword evidence="3" id="KW-0732">Signal</keyword>
<keyword evidence="2" id="KW-0472">Membrane</keyword>
<dbReference type="EMBL" id="FQZV01000017">
    <property type="protein sequence ID" value="SHJ20737.1"/>
    <property type="molecule type" value="Genomic_DNA"/>
</dbReference>
<feature type="compositionally biased region" description="Low complexity" evidence="1">
    <location>
        <begin position="212"/>
        <end position="221"/>
    </location>
</feature>
<accession>A0A1M6HEX7</accession>
<feature type="compositionally biased region" description="Basic and acidic residues" evidence="1">
    <location>
        <begin position="222"/>
        <end position="236"/>
    </location>
</feature>
<feature type="domain" description="Mobile element protein CD1107-like" evidence="4">
    <location>
        <begin position="139"/>
        <end position="265"/>
    </location>
</feature>
<reference evidence="6" key="1">
    <citation type="submission" date="2016-11" db="EMBL/GenBank/DDBJ databases">
        <authorList>
            <person name="Varghese N."/>
            <person name="Submissions S."/>
        </authorList>
    </citation>
    <scope>NUCLEOTIDE SEQUENCE [LARGE SCALE GENOMIC DNA]</scope>
    <source>
        <strain evidence="6">DSM 17957</strain>
    </source>
</reference>
<evidence type="ECO:0000259" key="4">
    <source>
        <dbReference type="Pfam" id="PF14283"/>
    </source>
</evidence>